<name>A0A5A9PQ86_9TELE</name>
<evidence type="ECO:0000313" key="4">
    <source>
        <dbReference type="Proteomes" id="UP000324632"/>
    </source>
</evidence>
<feature type="compositionally biased region" description="Basic and acidic residues" evidence="1">
    <location>
        <begin position="288"/>
        <end position="299"/>
    </location>
</feature>
<keyword evidence="4" id="KW-1185">Reference proteome</keyword>
<feature type="region of interest" description="Disordered" evidence="1">
    <location>
        <begin position="274"/>
        <end position="316"/>
    </location>
</feature>
<dbReference type="EMBL" id="SOYY01000003">
    <property type="protein sequence ID" value="KAA0723998.1"/>
    <property type="molecule type" value="Genomic_DNA"/>
</dbReference>
<feature type="compositionally biased region" description="Low complexity" evidence="1">
    <location>
        <begin position="342"/>
        <end position="352"/>
    </location>
</feature>
<comment type="caution">
    <text evidence="3">The sequence shown here is derived from an EMBL/GenBank/DDBJ whole genome shotgun (WGS) entry which is preliminary data.</text>
</comment>
<organism evidence="3 4">
    <name type="scientific">Triplophysa tibetana</name>
    <dbReference type="NCBI Taxonomy" id="1572043"/>
    <lineage>
        <taxon>Eukaryota</taxon>
        <taxon>Metazoa</taxon>
        <taxon>Chordata</taxon>
        <taxon>Craniata</taxon>
        <taxon>Vertebrata</taxon>
        <taxon>Euteleostomi</taxon>
        <taxon>Actinopterygii</taxon>
        <taxon>Neopterygii</taxon>
        <taxon>Teleostei</taxon>
        <taxon>Ostariophysi</taxon>
        <taxon>Cypriniformes</taxon>
        <taxon>Nemacheilidae</taxon>
        <taxon>Triplophysa</taxon>
    </lineage>
</organism>
<gene>
    <name evidence="3" type="ORF">E1301_Tti023112</name>
</gene>
<evidence type="ECO:0000256" key="1">
    <source>
        <dbReference type="SAM" id="MobiDB-lite"/>
    </source>
</evidence>
<reference evidence="3 4" key="1">
    <citation type="journal article" date="2019" name="Mol. Ecol. Resour.">
        <title>Chromosome-level genome assembly of Triplophysa tibetana, a fish adapted to the harsh high-altitude environment of the Tibetan Plateau.</title>
        <authorList>
            <person name="Yang X."/>
            <person name="Liu H."/>
            <person name="Ma Z."/>
            <person name="Zou Y."/>
            <person name="Zou M."/>
            <person name="Mao Y."/>
            <person name="Li X."/>
            <person name="Wang H."/>
            <person name="Chen T."/>
            <person name="Wang W."/>
            <person name="Yang R."/>
        </authorList>
    </citation>
    <scope>NUCLEOTIDE SEQUENCE [LARGE SCALE GENOMIC DNA]</scope>
    <source>
        <strain evidence="3">TTIB1903HZAU</strain>
        <tissue evidence="3">Muscle</tissue>
    </source>
</reference>
<dbReference type="AlphaFoldDB" id="A0A5A9PQ86"/>
<feature type="region of interest" description="Disordered" evidence="1">
    <location>
        <begin position="332"/>
        <end position="363"/>
    </location>
</feature>
<accession>A0A5A9PQ86</accession>
<sequence length="580" mass="64236">MTTKQSRTSMSSGEWSHLSKGEVVCCPFEKCEKKFRLRSSFTAHVSRKHRTSTFAQLRIMDTSSEQPSSAFFDVTEDEVDESEFTDSLTKCNANDAVCKAVETSLLNEPDFVSTRVEYKGTLYRKGNLICLKCEEEYSILQFGQIELIFVKDDEMTFLVTPRPSVYLHDYGLYEILAKTKEFICVNAEECLDYYPLNEYSFMRLKILLPLCKTLPMICLLNTLLMYQVHLLLDAQFHHPALQVEDGCDIGGYGPKVRDIGATASKSACISSVSDMGNSANVNPPAKCSRADRTPSHSSERSPTGGAIPSGSSATHSETMCDVDEMSLAASEGDWHPTLTNPSSTPQRSSSGRSRSDVIRANPGIRGPLRLRLRFLCPHRRHPGSGNPGGNLHPSATFSREGTLTGGPQGEQHRARTFTATALIGRAWRPLTHRVFRFSPGVLAADHTLHWTVPGKPDLTPWRGVGSYTHDSCYHSQTDSVCSCPARQWISSTKRDQYCEVETGRKGVHVSDQVKGTGECIEGEFLDQVEKSADPFDGAGTDALPAMTKMEIRGCEKEDPVIGPVMHFKTLNRNPRRGESL</sequence>
<proteinExistence type="predicted"/>
<dbReference type="PROSITE" id="PS00028">
    <property type="entry name" value="ZINC_FINGER_C2H2_1"/>
    <property type="match status" value="1"/>
</dbReference>
<dbReference type="InterPro" id="IPR013087">
    <property type="entry name" value="Znf_C2H2_type"/>
</dbReference>
<evidence type="ECO:0000313" key="3">
    <source>
        <dbReference type="EMBL" id="KAA0723998.1"/>
    </source>
</evidence>
<evidence type="ECO:0000259" key="2">
    <source>
        <dbReference type="PROSITE" id="PS00028"/>
    </source>
</evidence>
<protein>
    <recommendedName>
        <fullName evidence="2">C2H2-type domain-containing protein</fullName>
    </recommendedName>
</protein>
<feature type="domain" description="C2H2-type" evidence="2">
    <location>
        <begin position="26"/>
        <end position="49"/>
    </location>
</feature>
<dbReference type="Proteomes" id="UP000324632">
    <property type="component" value="Chromosome 3"/>
</dbReference>